<protein>
    <recommendedName>
        <fullName evidence="1">Reverse transcriptase Ty1/copia-type domain-containing protein</fullName>
    </recommendedName>
</protein>
<evidence type="ECO:0000259" key="1">
    <source>
        <dbReference type="Pfam" id="PF07727"/>
    </source>
</evidence>
<evidence type="ECO:0000313" key="2">
    <source>
        <dbReference type="EMBL" id="SPC91750.1"/>
    </source>
</evidence>
<dbReference type="AlphaFoldDB" id="A0A2N9FXB0"/>
<feature type="domain" description="Reverse transcriptase Ty1/copia-type" evidence="1">
    <location>
        <begin position="116"/>
        <end position="245"/>
    </location>
</feature>
<sequence>MVGSIMAELDLYELEEDEGTLSSLSEGGRLVPRPVIAEDSHIPRRHFEIERNVILCDAKDVDESSSFNEALHSPDRDEWMTAMQKKMSSMDKNNVWEVQRKPRGEKAIPNEWDLELFQMDVKTAFFNGELDEEIYMAQPVGFEVQGHKHKVLHLKRFIYGLKQSSRPWYLRFYGSITSFGFEMIEEDHCMYLKHSKRSILILSLYVDDILLAGNDMDSIVTTKKWLSSNFEMKDMGEANFVLGLAWLVVIRAILDLLIGKQVKRILWYLCGTIDHALCYHGGDLRLIGYNDADWASDKDERKSTSSATAHAEDVVLLYSDGTSALAYAKDPKYHGKAKHIELRYHYI</sequence>
<dbReference type="EMBL" id="OIVN01001248">
    <property type="protein sequence ID" value="SPC91750.1"/>
    <property type="molecule type" value="Genomic_DNA"/>
</dbReference>
<dbReference type="Pfam" id="PF07727">
    <property type="entry name" value="RVT_2"/>
    <property type="match status" value="1"/>
</dbReference>
<dbReference type="InterPro" id="IPR043502">
    <property type="entry name" value="DNA/RNA_pol_sf"/>
</dbReference>
<dbReference type="PANTHER" id="PTHR11439">
    <property type="entry name" value="GAG-POL-RELATED RETROTRANSPOSON"/>
    <property type="match status" value="1"/>
</dbReference>
<organism evidence="2">
    <name type="scientific">Fagus sylvatica</name>
    <name type="common">Beechnut</name>
    <dbReference type="NCBI Taxonomy" id="28930"/>
    <lineage>
        <taxon>Eukaryota</taxon>
        <taxon>Viridiplantae</taxon>
        <taxon>Streptophyta</taxon>
        <taxon>Embryophyta</taxon>
        <taxon>Tracheophyta</taxon>
        <taxon>Spermatophyta</taxon>
        <taxon>Magnoliopsida</taxon>
        <taxon>eudicotyledons</taxon>
        <taxon>Gunneridae</taxon>
        <taxon>Pentapetalae</taxon>
        <taxon>rosids</taxon>
        <taxon>fabids</taxon>
        <taxon>Fagales</taxon>
        <taxon>Fagaceae</taxon>
        <taxon>Fagus</taxon>
    </lineage>
</organism>
<accession>A0A2N9FXB0</accession>
<name>A0A2N9FXB0_FAGSY</name>
<dbReference type="PANTHER" id="PTHR11439:SF483">
    <property type="entry name" value="PEPTIDE SYNTHASE GLIP-LIKE, PUTATIVE (AFU_ORTHOLOGUE AFUA_3G12920)-RELATED"/>
    <property type="match status" value="1"/>
</dbReference>
<dbReference type="SUPFAM" id="SSF56672">
    <property type="entry name" value="DNA/RNA polymerases"/>
    <property type="match status" value="1"/>
</dbReference>
<proteinExistence type="predicted"/>
<reference evidence="2" key="1">
    <citation type="submission" date="2018-02" db="EMBL/GenBank/DDBJ databases">
        <authorList>
            <person name="Cohen D.B."/>
            <person name="Kent A.D."/>
        </authorList>
    </citation>
    <scope>NUCLEOTIDE SEQUENCE</scope>
</reference>
<gene>
    <name evidence="2" type="ORF">FSB_LOCUS19632</name>
</gene>
<dbReference type="InterPro" id="IPR013103">
    <property type="entry name" value="RVT_2"/>
</dbReference>